<dbReference type="RefSeq" id="XP_021099570.1">
    <property type="nucleotide sequence ID" value="XM_021243911.1"/>
</dbReference>
<dbReference type="SUPFAM" id="SSF50494">
    <property type="entry name" value="Trypsin-like serine proteases"/>
    <property type="match status" value="1"/>
</dbReference>
<dbReference type="AlphaFoldDB" id="A0AAX6RR46"/>
<feature type="chain" id="PRO_5043814181" evidence="4">
    <location>
        <begin position="20"/>
        <end position="182"/>
    </location>
</feature>
<dbReference type="Pfam" id="PF00089">
    <property type="entry name" value="Trypsin"/>
    <property type="match status" value="2"/>
</dbReference>
<dbReference type="GO" id="GO:0004252">
    <property type="term" value="F:serine-type endopeptidase activity"/>
    <property type="evidence" value="ECO:0007669"/>
    <property type="project" value="InterPro"/>
</dbReference>
<keyword evidence="3" id="KW-1015">Disulfide bond</keyword>
<evidence type="ECO:0000256" key="2">
    <source>
        <dbReference type="ARBA" id="ARBA00023145"/>
    </source>
</evidence>
<feature type="signal peptide" evidence="4">
    <location>
        <begin position="1"/>
        <end position="19"/>
    </location>
</feature>
<proteinExistence type="predicted"/>
<dbReference type="InterPro" id="IPR009003">
    <property type="entry name" value="Peptidase_S1_PA"/>
</dbReference>
<name>A0AAX6RR46_HETGA</name>
<evidence type="ECO:0000313" key="6">
    <source>
        <dbReference type="Proteomes" id="UP000694906"/>
    </source>
</evidence>
<dbReference type="InterPro" id="IPR001314">
    <property type="entry name" value="Peptidase_S1A"/>
</dbReference>
<dbReference type="Gene3D" id="2.40.10.10">
    <property type="entry name" value="Trypsin-like serine proteases"/>
    <property type="match status" value="3"/>
</dbReference>
<dbReference type="GO" id="GO:0006508">
    <property type="term" value="P:proteolysis"/>
    <property type="evidence" value="ECO:0007669"/>
    <property type="project" value="InterPro"/>
</dbReference>
<evidence type="ECO:0000256" key="1">
    <source>
        <dbReference type="ARBA" id="ARBA00022729"/>
    </source>
</evidence>
<dbReference type="GeneID" id="101702503"/>
<evidence type="ECO:0000259" key="5">
    <source>
        <dbReference type="PROSITE" id="PS50240"/>
    </source>
</evidence>
<dbReference type="PRINTS" id="PR00722">
    <property type="entry name" value="CHYMOTRYPSIN"/>
</dbReference>
<organism evidence="6 7">
    <name type="scientific">Heterocephalus glaber</name>
    <name type="common">Naked mole rat</name>
    <dbReference type="NCBI Taxonomy" id="10181"/>
    <lineage>
        <taxon>Eukaryota</taxon>
        <taxon>Metazoa</taxon>
        <taxon>Chordata</taxon>
        <taxon>Craniata</taxon>
        <taxon>Vertebrata</taxon>
        <taxon>Euteleostomi</taxon>
        <taxon>Mammalia</taxon>
        <taxon>Eutheria</taxon>
        <taxon>Euarchontoglires</taxon>
        <taxon>Glires</taxon>
        <taxon>Rodentia</taxon>
        <taxon>Hystricomorpha</taxon>
        <taxon>Bathyergidae</taxon>
        <taxon>Heterocephalus</taxon>
    </lineage>
</organism>
<feature type="domain" description="Peptidase S1" evidence="5">
    <location>
        <begin position="21"/>
        <end position="180"/>
    </location>
</feature>
<dbReference type="PROSITE" id="PS00134">
    <property type="entry name" value="TRYPSIN_HIS"/>
    <property type="match status" value="1"/>
</dbReference>
<dbReference type="GO" id="GO:0005737">
    <property type="term" value="C:cytoplasm"/>
    <property type="evidence" value="ECO:0007669"/>
    <property type="project" value="TreeGrafter"/>
</dbReference>
<evidence type="ECO:0000256" key="4">
    <source>
        <dbReference type="SAM" id="SignalP"/>
    </source>
</evidence>
<accession>A0AAX6RR46</accession>
<dbReference type="InterPro" id="IPR018114">
    <property type="entry name" value="TRYPSIN_HIS"/>
</dbReference>
<dbReference type="PANTHER" id="PTHR24271:SF81">
    <property type="entry name" value="GRANZYME B"/>
    <property type="match status" value="1"/>
</dbReference>
<dbReference type="PANTHER" id="PTHR24271">
    <property type="entry name" value="KALLIKREIN-RELATED"/>
    <property type="match status" value="1"/>
</dbReference>
<dbReference type="InterPro" id="IPR001254">
    <property type="entry name" value="Trypsin_dom"/>
</dbReference>
<dbReference type="Proteomes" id="UP000694906">
    <property type="component" value="Unplaced"/>
</dbReference>
<dbReference type="PROSITE" id="PS50240">
    <property type="entry name" value="TRYPSIN_DOM"/>
    <property type="match status" value="1"/>
</dbReference>
<dbReference type="FunFam" id="2.40.10.10:FF:000005">
    <property type="entry name" value="Serine protease 37"/>
    <property type="match status" value="1"/>
</dbReference>
<keyword evidence="6" id="KW-1185">Reference proteome</keyword>
<evidence type="ECO:0000313" key="7">
    <source>
        <dbReference type="RefSeq" id="XP_021099570.1"/>
    </source>
</evidence>
<keyword evidence="1 4" id="KW-0732">Signal</keyword>
<dbReference type="InterPro" id="IPR043504">
    <property type="entry name" value="Peptidase_S1_PA_chymotrypsin"/>
</dbReference>
<keyword evidence="2" id="KW-0865">Zymogen</keyword>
<reference evidence="7" key="1">
    <citation type="submission" date="2025-08" db="UniProtKB">
        <authorList>
            <consortium name="RefSeq"/>
        </authorList>
    </citation>
    <scope>IDENTIFICATION</scope>
</reference>
<dbReference type="CDD" id="cd00190">
    <property type="entry name" value="Tryp_SPc"/>
    <property type="match status" value="1"/>
</dbReference>
<gene>
    <name evidence="7" type="primary">LOC101702503</name>
</gene>
<dbReference type="SMART" id="SM00020">
    <property type="entry name" value="Tryp_SPc"/>
    <property type="match status" value="1"/>
</dbReference>
<sequence>MPPLLLLLTFLLPPEAGTGDHLGGHEAKPHSRPYMAFVSFLVGKKRKRCDGVLVQEEFVLTAAHCKGSSVKVTLGAHNIKKPEKTQQVTFVTKAIAHPDYDCNTLFNDIMLLQLKREAKLTKAVQPLRLHENMAQGDSGAPLVCNNMVQGIFSGGKEHGRPPGVFTKVSHFLPWVKSTTKHF</sequence>
<protein>
    <submittedName>
        <fullName evidence="7">Granzyme H isoform X1</fullName>
    </submittedName>
</protein>
<evidence type="ECO:0000256" key="3">
    <source>
        <dbReference type="ARBA" id="ARBA00023157"/>
    </source>
</evidence>